<evidence type="ECO:0000256" key="1">
    <source>
        <dbReference type="SAM" id="SignalP"/>
    </source>
</evidence>
<dbReference type="InterPro" id="IPR013108">
    <property type="entry name" value="Amidohydro_3"/>
</dbReference>
<gene>
    <name evidence="3" type="ORF">EV671_1001342</name>
</gene>
<dbReference type="Gene3D" id="2.30.40.10">
    <property type="entry name" value="Urease, subunit C, domain 1"/>
    <property type="match status" value="1"/>
</dbReference>
<evidence type="ECO:0000313" key="4">
    <source>
        <dbReference type="Proteomes" id="UP000295110"/>
    </source>
</evidence>
<dbReference type="RefSeq" id="WP_132569369.1">
    <property type="nucleotide sequence ID" value="NZ_CBCSGL010000010.1"/>
</dbReference>
<protein>
    <recommendedName>
        <fullName evidence="2">Amidohydrolase 3 domain-containing protein</fullName>
    </recommendedName>
</protein>
<keyword evidence="4" id="KW-1185">Reference proteome</keyword>
<dbReference type="Gene3D" id="3.20.20.140">
    <property type="entry name" value="Metal-dependent hydrolases"/>
    <property type="match status" value="1"/>
</dbReference>
<dbReference type="OrthoDB" id="9031471at2"/>
<organism evidence="3 4">
    <name type="scientific">Roseateles saccharophilus</name>
    <name type="common">Pseudomonas saccharophila</name>
    <dbReference type="NCBI Taxonomy" id="304"/>
    <lineage>
        <taxon>Bacteria</taxon>
        <taxon>Pseudomonadati</taxon>
        <taxon>Pseudomonadota</taxon>
        <taxon>Betaproteobacteria</taxon>
        <taxon>Burkholderiales</taxon>
        <taxon>Sphaerotilaceae</taxon>
        <taxon>Roseateles</taxon>
    </lineage>
</organism>
<feature type="signal peptide" evidence="1">
    <location>
        <begin position="1"/>
        <end position="34"/>
    </location>
</feature>
<dbReference type="InterPro" id="IPR033932">
    <property type="entry name" value="YtcJ-like"/>
</dbReference>
<dbReference type="InterPro" id="IPR011059">
    <property type="entry name" value="Metal-dep_hydrolase_composite"/>
</dbReference>
<feature type="chain" id="PRO_5020843991" description="Amidohydrolase 3 domain-containing protein" evidence="1">
    <location>
        <begin position="35"/>
        <end position="611"/>
    </location>
</feature>
<feature type="domain" description="Amidohydrolase 3" evidence="2">
    <location>
        <begin position="86"/>
        <end position="604"/>
    </location>
</feature>
<accession>A0A4R3VGJ3</accession>
<comment type="caution">
    <text evidence="3">The sequence shown here is derived from an EMBL/GenBank/DDBJ whole genome shotgun (WGS) entry which is preliminary data.</text>
</comment>
<evidence type="ECO:0000313" key="3">
    <source>
        <dbReference type="EMBL" id="TCV04586.1"/>
    </source>
</evidence>
<dbReference type="Gene3D" id="3.10.310.70">
    <property type="match status" value="1"/>
</dbReference>
<dbReference type="GO" id="GO:0016810">
    <property type="term" value="F:hydrolase activity, acting on carbon-nitrogen (but not peptide) bonds"/>
    <property type="evidence" value="ECO:0007669"/>
    <property type="project" value="InterPro"/>
</dbReference>
<dbReference type="CDD" id="cd01300">
    <property type="entry name" value="YtcJ_like"/>
    <property type="match status" value="1"/>
</dbReference>
<reference evidence="3 4" key="1">
    <citation type="submission" date="2019-03" db="EMBL/GenBank/DDBJ databases">
        <title>Genomic Encyclopedia of Type Strains, Phase IV (KMG-IV): sequencing the most valuable type-strain genomes for metagenomic binning, comparative biology and taxonomic classification.</title>
        <authorList>
            <person name="Goeker M."/>
        </authorList>
    </citation>
    <scope>NUCLEOTIDE SEQUENCE [LARGE SCALE GENOMIC DNA]</scope>
    <source>
        <strain evidence="3 4">DSM 654</strain>
    </source>
</reference>
<dbReference type="SUPFAM" id="SSF51556">
    <property type="entry name" value="Metallo-dependent hydrolases"/>
    <property type="match status" value="1"/>
</dbReference>
<dbReference type="InterPro" id="IPR032466">
    <property type="entry name" value="Metal_Hydrolase"/>
</dbReference>
<dbReference type="Pfam" id="PF07969">
    <property type="entry name" value="Amidohydro_3"/>
    <property type="match status" value="1"/>
</dbReference>
<dbReference type="PANTHER" id="PTHR22642">
    <property type="entry name" value="IMIDAZOLONEPROPIONASE"/>
    <property type="match status" value="1"/>
</dbReference>
<evidence type="ECO:0000259" key="2">
    <source>
        <dbReference type="Pfam" id="PF07969"/>
    </source>
</evidence>
<name>A0A4R3VGJ3_ROSSA</name>
<proteinExistence type="predicted"/>
<dbReference type="PANTHER" id="PTHR22642:SF2">
    <property type="entry name" value="PROTEIN LONG AFTER FAR-RED 3"/>
    <property type="match status" value="1"/>
</dbReference>
<dbReference type="AlphaFoldDB" id="A0A4R3VGJ3"/>
<dbReference type="EMBL" id="SMBU01000001">
    <property type="protein sequence ID" value="TCV04586.1"/>
    <property type="molecule type" value="Genomic_DNA"/>
</dbReference>
<dbReference type="SUPFAM" id="SSF51338">
    <property type="entry name" value="Composite domain of metallo-dependent hydrolases"/>
    <property type="match status" value="1"/>
</dbReference>
<keyword evidence="1" id="KW-0732">Signal</keyword>
<sequence length="611" mass="64877">MKLNPRKLPVPPGSGGRLSALAAALLCLSAPAFAAEPADLVFTGGLVYTVDAKGHVAQALAVKDGRIAFVGSDREARDHIGAGTRVVPLGGRMLMPGLIDGHMHPMGGGEGTLRCNLDYKPLTVAQLQDKVRACLADMAGKGEEQEWLQVVNWDRQATAAGDRDPTLSDLDALGGKRPIIVTSIDGHSRLNNSAALAAAGIDASTPNPTGGLIAKDAQGHLTGMLEDGALLFSDKAVPAPTEAERLQFARIALDLLRRQGVTSFLSALSDEAEVATFAQLSKAGELTARASFAIKVDPKDSDDPAHAVAAVHDIAARYTESPTGARPSVDVHTIKLWMDGVIASPAQTAALLAPYKVNHGSHTHQNWRAGPSSGQSYFTRAQLDGMLEQAAKAGLDVHMHAIGDATVRLALDAVEHERGRAPQSGLRPAIAHAELVDPADYRRFKALDVTAVMSFQWAQRAPYSIEAAEKPLGPERFGRMEPEGSLQGAGTRIAYGSDWPVDPLAYFYNLRVGLTRSGDPTHPAGFGPKYAGRLNQDPLLKRGDALRAITANSAYQLRMEDRVGSLEAGKLADLVVLDRNFMTAPLNKLAYTQVLLTMVGGQVVWAAPPFN</sequence>
<dbReference type="Proteomes" id="UP000295110">
    <property type="component" value="Unassembled WGS sequence"/>
</dbReference>